<organism evidence="5 6">
    <name type="scientific">Saponaria officinalis</name>
    <name type="common">Common soapwort</name>
    <name type="synonym">Lychnis saponaria</name>
    <dbReference type="NCBI Taxonomy" id="3572"/>
    <lineage>
        <taxon>Eukaryota</taxon>
        <taxon>Viridiplantae</taxon>
        <taxon>Streptophyta</taxon>
        <taxon>Embryophyta</taxon>
        <taxon>Tracheophyta</taxon>
        <taxon>Spermatophyta</taxon>
        <taxon>Magnoliopsida</taxon>
        <taxon>eudicotyledons</taxon>
        <taxon>Gunneridae</taxon>
        <taxon>Pentapetalae</taxon>
        <taxon>Caryophyllales</taxon>
        <taxon>Caryophyllaceae</taxon>
        <taxon>Caryophylleae</taxon>
        <taxon>Saponaria</taxon>
    </lineage>
</organism>
<comment type="similarity">
    <text evidence="1">Belongs to the pseudouridine synthase RsuA family.</text>
</comment>
<comment type="caution">
    <text evidence="5">The sequence shown here is derived from an EMBL/GenBank/DDBJ whole genome shotgun (WGS) entry which is preliminary data.</text>
</comment>
<dbReference type="FunFam" id="3.30.70.580:FF:000013">
    <property type="entry name" value="Ribosomal large subunit pseudouridine synthase B"/>
    <property type="match status" value="1"/>
</dbReference>
<proteinExistence type="inferred from homology"/>
<dbReference type="GO" id="GO:0000488">
    <property type="term" value="P:maturation of LSU-rRNA from tetracistronic rRNA transcript (SSU-rRNA, LSU-rRNA, 4.5S-rRNA, 5S-rRNA)"/>
    <property type="evidence" value="ECO:0007669"/>
    <property type="project" value="TreeGrafter"/>
</dbReference>
<dbReference type="Pfam" id="PF00849">
    <property type="entry name" value="PseudoU_synth_2"/>
    <property type="match status" value="1"/>
</dbReference>
<dbReference type="InterPro" id="IPR002942">
    <property type="entry name" value="S4_RNA-bd"/>
</dbReference>
<accession>A0AAW1JLZ6</accession>
<dbReference type="InterPro" id="IPR018496">
    <property type="entry name" value="PsdUridine_synth_RsuA/RluB_CS"/>
</dbReference>
<dbReference type="FunFam" id="3.30.70.1560:FF:000004">
    <property type="entry name" value="Ribosomal large subunit pseudouridine synthase B"/>
    <property type="match status" value="1"/>
</dbReference>
<dbReference type="GO" id="GO:0001522">
    <property type="term" value="P:pseudouridine synthesis"/>
    <property type="evidence" value="ECO:0007669"/>
    <property type="project" value="InterPro"/>
</dbReference>
<dbReference type="SUPFAM" id="SSF55120">
    <property type="entry name" value="Pseudouridine synthase"/>
    <property type="match status" value="1"/>
</dbReference>
<protein>
    <recommendedName>
        <fullName evidence="4">RNA-binding S4 domain-containing protein</fullName>
    </recommendedName>
</protein>
<evidence type="ECO:0000259" key="4">
    <source>
        <dbReference type="SMART" id="SM00363"/>
    </source>
</evidence>
<dbReference type="EMBL" id="JBDFQZ010000007">
    <property type="protein sequence ID" value="KAK9705127.1"/>
    <property type="molecule type" value="Genomic_DNA"/>
</dbReference>
<dbReference type="Gene3D" id="3.30.70.580">
    <property type="entry name" value="Pseudouridine synthase I, catalytic domain, N-terminal subdomain"/>
    <property type="match status" value="1"/>
</dbReference>
<dbReference type="Gene3D" id="3.10.290.10">
    <property type="entry name" value="RNA-binding S4 domain"/>
    <property type="match status" value="1"/>
</dbReference>
<dbReference type="PROSITE" id="PS01149">
    <property type="entry name" value="PSI_RSU"/>
    <property type="match status" value="1"/>
</dbReference>
<dbReference type="GO" id="GO:0003723">
    <property type="term" value="F:RNA binding"/>
    <property type="evidence" value="ECO:0007669"/>
    <property type="project" value="UniProtKB-KW"/>
</dbReference>
<dbReference type="PANTHER" id="PTHR47683:SF2">
    <property type="entry name" value="RNA-BINDING S4 DOMAIN-CONTAINING PROTEIN"/>
    <property type="match status" value="1"/>
</dbReference>
<dbReference type="PROSITE" id="PS50889">
    <property type="entry name" value="S4"/>
    <property type="match status" value="1"/>
</dbReference>
<evidence type="ECO:0000313" key="5">
    <source>
        <dbReference type="EMBL" id="KAK9705127.1"/>
    </source>
</evidence>
<evidence type="ECO:0000256" key="2">
    <source>
        <dbReference type="ARBA" id="ARBA00023235"/>
    </source>
</evidence>
<dbReference type="Proteomes" id="UP001443914">
    <property type="component" value="Unassembled WGS sequence"/>
</dbReference>
<name>A0AAW1JLZ6_SAPOF</name>
<keyword evidence="2" id="KW-0413">Isomerase</keyword>
<evidence type="ECO:0000313" key="6">
    <source>
        <dbReference type="Proteomes" id="UP001443914"/>
    </source>
</evidence>
<dbReference type="Gene3D" id="3.30.70.1560">
    <property type="entry name" value="Alpha-L RNA-binding motif"/>
    <property type="match status" value="1"/>
</dbReference>
<dbReference type="SUPFAM" id="SSF55174">
    <property type="entry name" value="Alpha-L RNA-binding motif"/>
    <property type="match status" value="1"/>
</dbReference>
<dbReference type="InterPro" id="IPR020103">
    <property type="entry name" value="PsdUridine_synth_cat_dom_sf"/>
</dbReference>
<dbReference type="PANTHER" id="PTHR47683">
    <property type="entry name" value="PSEUDOURIDINE SYNTHASE FAMILY PROTEIN-RELATED"/>
    <property type="match status" value="1"/>
</dbReference>
<dbReference type="SMART" id="SM00363">
    <property type="entry name" value="S4"/>
    <property type="match status" value="1"/>
</dbReference>
<dbReference type="InterPro" id="IPR050343">
    <property type="entry name" value="RsuA_PseudoU_synthase"/>
</dbReference>
<dbReference type="InterPro" id="IPR006145">
    <property type="entry name" value="PsdUridine_synth_RsuA/RluA"/>
</dbReference>
<keyword evidence="6" id="KW-1185">Reference proteome</keyword>
<dbReference type="GO" id="GO:0009982">
    <property type="term" value="F:pseudouridine synthase activity"/>
    <property type="evidence" value="ECO:0007669"/>
    <property type="project" value="InterPro"/>
</dbReference>
<dbReference type="GO" id="GO:0009507">
    <property type="term" value="C:chloroplast"/>
    <property type="evidence" value="ECO:0007669"/>
    <property type="project" value="TreeGrafter"/>
</dbReference>
<dbReference type="Pfam" id="PF01479">
    <property type="entry name" value="S4"/>
    <property type="match status" value="1"/>
</dbReference>
<evidence type="ECO:0000256" key="3">
    <source>
        <dbReference type="PROSITE-ProRule" id="PRU00182"/>
    </source>
</evidence>
<gene>
    <name evidence="5" type="ORF">RND81_07G034900</name>
</gene>
<dbReference type="FunFam" id="3.10.290.10:FF:000003">
    <property type="entry name" value="Pseudouridine synthase"/>
    <property type="match status" value="1"/>
</dbReference>
<reference evidence="5" key="1">
    <citation type="submission" date="2024-03" db="EMBL/GenBank/DDBJ databases">
        <title>WGS assembly of Saponaria officinalis var. Norfolk2.</title>
        <authorList>
            <person name="Jenkins J."/>
            <person name="Shu S."/>
            <person name="Grimwood J."/>
            <person name="Barry K."/>
            <person name="Goodstein D."/>
            <person name="Schmutz J."/>
            <person name="Leebens-Mack J."/>
            <person name="Osbourn A."/>
        </authorList>
    </citation>
    <scope>NUCLEOTIDE SEQUENCE [LARGE SCALE GENOMIC DNA]</scope>
    <source>
        <strain evidence="5">JIC</strain>
    </source>
</reference>
<dbReference type="InterPro" id="IPR042092">
    <property type="entry name" value="PsdUridine_s_RsuA/RluB/E/F_cat"/>
</dbReference>
<dbReference type="CDD" id="cd00165">
    <property type="entry name" value="S4"/>
    <property type="match status" value="1"/>
</dbReference>
<dbReference type="GO" id="GO:0000489">
    <property type="term" value="P:maturation of SSU-rRNA from tetracistronic rRNA transcript (SSU-rRNA, LSU-rRNA, 4.5S-rRNA, 5S-rRNA)"/>
    <property type="evidence" value="ECO:0007669"/>
    <property type="project" value="TreeGrafter"/>
</dbReference>
<evidence type="ECO:0000256" key="1">
    <source>
        <dbReference type="ARBA" id="ARBA00008348"/>
    </source>
</evidence>
<dbReference type="GO" id="GO:0032544">
    <property type="term" value="P:plastid translation"/>
    <property type="evidence" value="ECO:0007669"/>
    <property type="project" value="TreeGrafter"/>
</dbReference>
<dbReference type="AlphaFoldDB" id="A0AAW1JLZ6"/>
<sequence length="391" mass="43474">MASVITTTTTTTALTLTSLHLTKLSFLSLHRSATSFRTLSPRLCSSLSSLHHHDSPSFSPKHPSSSTLLNPNISDDLLAPHAFPAASSLHALVEKTAPRKVVVAEKKKAATTTTEEPKYSKAARRFFNQRFREPPQRLAKVLAAAGVASRRSSEELIFQRKVTVNGTVCDKPQTRVDPGKDVIYVNGNRLPKRLPPKVYLALNKPKGYICSSGQKESKSVLCLFDDFLKSWDKRFPGELKPRLFTVGRLDVATTGLIIVTNDGDFAQRVSHPSSNLTKEYLATVVGQVHKRHLMALSQGTAIDGVHCTPESVELLPRQPDNLRDRLRIVVNEGRNHEVRELVKNAGLEIHSLKRTRIGGFRLSTDLRLGKYVELRENDLKALGWEKSKLLK</sequence>
<feature type="domain" description="RNA-binding S4" evidence="4">
    <location>
        <begin position="136"/>
        <end position="195"/>
    </location>
</feature>
<keyword evidence="3" id="KW-0694">RNA-binding</keyword>
<dbReference type="InterPro" id="IPR036986">
    <property type="entry name" value="S4_RNA-bd_sf"/>
</dbReference>
<dbReference type="InterPro" id="IPR020094">
    <property type="entry name" value="TruA/RsuA/RluB/E/F_N"/>
</dbReference>